<keyword evidence="2" id="KW-0285">Flavoprotein</keyword>
<dbReference type="InterPro" id="IPR017900">
    <property type="entry name" value="4Fe4S_Fe_S_CS"/>
</dbReference>
<dbReference type="Gene3D" id="3.30.70.2740">
    <property type="match status" value="1"/>
</dbReference>
<dbReference type="PANTHER" id="PTHR11748:SF119">
    <property type="entry name" value="D-2-HYDROXYGLUTARATE DEHYDROGENASE"/>
    <property type="match status" value="1"/>
</dbReference>
<comment type="caution">
    <text evidence="11">The sequence shown here is derived from an EMBL/GenBank/DDBJ whole genome shotgun (WGS) entry which is preliminary data.</text>
</comment>
<dbReference type="PROSITE" id="PS51387">
    <property type="entry name" value="FAD_PCMH"/>
    <property type="match status" value="1"/>
</dbReference>
<dbReference type="InterPro" id="IPR036318">
    <property type="entry name" value="FAD-bd_PCMH-like_sf"/>
</dbReference>
<keyword evidence="6" id="KW-0408">Iron</keyword>
<evidence type="ECO:0000259" key="10">
    <source>
        <dbReference type="PROSITE" id="PS51387"/>
    </source>
</evidence>
<protein>
    <submittedName>
        <fullName evidence="11">FAD-binding and (Fe-S)-binding domain-containing protein</fullName>
    </submittedName>
</protein>
<dbReference type="InterPro" id="IPR004017">
    <property type="entry name" value="Cys_rich_dom"/>
</dbReference>
<dbReference type="InterPro" id="IPR016169">
    <property type="entry name" value="FAD-bd_PCMH_sub2"/>
</dbReference>
<name>A0ABV8KZA7_9NOCA</name>
<dbReference type="Pfam" id="PF01565">
    <property type="entry name" value="FAD_binding_4"/>
    <property type="match status" value="1"/>
</dbReference>
<proteinExistence type="predicted"/>
<dbReference type="PROSITE" id="PS51379">
    <property type="entry name" value="4FE4S_FER_2"/>
    <property type="match status" value="1"/>
</dbReference>
<gene>
    <name evidence="11" type="ORF">ACFOW8_02870</name>
</gene>
<dbReference type="Pfam" id="PF13183">
    <property type="entry name" value="Fer4_8"/>
    <property type="match status" value="1"/>
</dbReference>
<dbReference type="InterPro" id="IPR016164">
    <property type="entry name" value="FAD-linked_Oxase-like_C"/>
</dbReference>
<evidence type="ECO:0000259" key="9">
    <source>
        <dbReference type="PROSITE" id="PS51379"/>
    </source>
</evidence>
<evidence type="ECO:0000313" key="12">
    <source>
        <dbReference type="Proteomes" id="UP001595767"/>
    </source>
</evidence>
<keyword evidence="7" id="KW-0411">Iron-sulfur</keyword>
<keyword evidence="4" id="KW-0274">FAD</keyword>
<dbReference type="Pfam" id="PF02754">
    <property type="entry name" value="CCG"/>
    <property type="match status" value="1"/>
</dbReference>
<dbReference type="EMBL" id="JBHSBA010000003">
    <property type="protein sequence ID" value="MFC4123870.1"/>
    <property type="molecule type" value="Genomic_DNA"/>
</dbReference>
<dbReference type="SUPFAM" id="SSF46548">
    <property type="entry name" value="alpha-helical ferredoxin"/>
    <property type="match status" value="1"/>
</dbReference>
<dbReference type="PANTHER" id="PTHR11748">
    <property type="entry name" value="D-LACTATE DEHYDROGENASE"/>
    <property type="match status" value="1"/>
</dbReference>
<dbReference type="PROSITE" id="PS00198">
    <property type="entry name" value="4FE4S_FER_1"/>
    <property type="match status" value="1"/>
</dbReference>
<dbReference type="SUPFAM" id="SSF55103">
    <property type="entry name" value="FAD-linked oxidases, C-terminal domain"/>
    <property type="match status" value="1"/>
</dbReference>
<feature type="domain" description="FAD-binding PCMH-type" evidence="10">
    <location>
        <begin position="39"/>
        <end position="252"/>
    </location>
</feature>
<dbReference type="InterPro" id="IPR004113">
    <property type="entry name" value="FAD-bd_oxidored_4_C"/>
</dbReference>
<feature type="region of interest" description="Disordered" evidence="8">
    <location>
        <begin position="702"/>
        <end position="776"/>
    </location>
</feature>
<accession>A0ABV8KZA7</accession>
<evidence type="ECO:0000256" key="1">
    <source>
        <dbReference type="ARBA" id="ARBA00001974"/>
    </source>
</evidence>
<evidence type="ECO:0000256" key="2">
    <source>
        <dbReference type="ARBA" id="ARBA00022630"/>
    </source>
</evidence>
<dbReference type="Proteomes" id="UP001595767">
    <property type="component" value="Unassembled WGS sequence"/>
</dbReference>
<evidence type="ECO:0000256" key="3">
    <source>
        <dbReference type="ARBA" id="ARBA00022723"/>
    </source>
</evidence>
<evidence type="ECO:0000256" key="7">
    <source>
        <dbReference type="ARBA" id="ARBA00023014"/>
    </source>
</evidence>
<dbReference type="Gene3D" id="3.30.465.10">
    <property type="match status" value="1"/>
</dbReference>
<evidence type="ECO:0000256" key="5">
    <source>
        <dbReference type="ARBA" id="ARBA00023002"/>
    </source>
</evidence>
<sequence>MDDNRSAELLATALRGRVACTVDASVRRRAEYSADASNYRVRPTVVVFPRDDADVAATVSFARERGLPVTARGGGTSVAGNAVGSGIVLDFSRHMRVVRAVDPEARTAVVQPGVVLADLQRQLRASGLRFGPDPSTQDRCTLGGMIGNNACGPHALAWGRTSDTVRKLRVVDGTGVERVLATDLTAVPGLAEFTTAQLAVMRTELGRFDRQASGYGLEHLLPERGSALAKAFVGSEGTCGLLLEAEVALTPLPGATVLTVLGYPDIATAADDIAAVIRCAPIAVEGIDAGLVDRVRAHRGTVPELPRGRGWLFVETAGDTAAEALARAERLCREAGAVDHRIVTDPGATSALWRIRADGAGLAGRTPSGEPAWPGWEDAAVPPARLGAYLREFATLTGEYGVSGLLYGHIGDGCIHVRLDLPIIDAPQRFRSFLFDAAELVVRHGGSLSGEHGDGRARSELLEVMYSPAARAAFAGFKALFDPDHLLNPGVLVAPSPVDADLRVAGLPRMPTVGGFALAEDAGDLSTAVHRCVGIGKCRADTRGSGGFMCPSYLATADEKDTTRGRARVLQEVVRGELDWRAPAVEDSLDLCLSCKACASDCPAGVDMATYKSEALHRRYQGRPRPLDHYVLGRLPSWLAVAQRFPRLANALAARPSLRRPAMRAVGIDPGREAPRLAPTPFGRVWADLGGNDRTVPAATALRTSPHRHLLPKLWPPPEQAANATSGPPAPPTDTSAGWPTATPSPAPAPATDSPSAISGSPVDARRSRGGPPADARSREVLLWVDSFTDTFDPANALAAVLLIEQLGYRVRIPQRRVCCGLTWITTGQLDGARKRLRATLDAVAEHAAAGAAIIGLEPSCTAALRADLPELLPDDPRAAEVAGAVRTLAEFLVDQRWRPPRRDGASVVVQPHCHQHAVGGFAAERALLAEMGVTVQELAGCCGLAGNWGMQRGHYEVSVAVAENALLPALRTASEGTTFLADGFSCRTQANQLAAVDGIPLATYLLGG</sequence>
<keyword evidence="3" id="KW-0479">Metal-binding</keyword>
<reference evidence="12" key="1">
    <citation type="journal article" date="2019" name="Int. J. Syst. Evol. Microbiol.">
        <title>The Global Catalogue of Microorganisms (GCM) 10K type strain sequencing project: providing services to taxonomists for standard genome sequencing and annotation.</title>
        <authorList>
            <consortium name="The Broad Institute Genomics Platform"/>
            <consortium name="The Broad Institute Genome Sequencing Center for Infectious Disease"/>
            <person name="Wu L."/>
            <person name="Ma J."/>
        </authorList>
    </citation>
    <scope>NUCLEOTIDE SEQUENCE [LARGE SCALE GENOMIC DNA]</scope>
    <source>
        <strain evidence="12">CGMCC 4.7204</strain>
    </source>
</reference>
<dbReference type="RefSeq" id="WP_378544980.1">
    <property type="nucleotide sequence ID" value="NZ_JBHSBA010000003.1"/>
</dbReference>
<evidence type="ECO:0000256" key="6">
    <source>
        <dbReference type="ARBA" id="ARBA00023004"/>
    </source>
</evidence>
<evidence type="ECO:0000256" key="8">
    <source>
        <dbReference type="SAM" id="MobiDB-lite"/>
    </source>
</evidence>
<evidence type="ECO:0000313" key="11">
    <source>
        <dbReference type="EMBL" id="MFC4123870.1"/>
    </source>
</evidence>
<dbReference type="Pfam" id="PF02913">
    <property type="entry name" value="FAD-oxidase_C"/>
    <property type="match status" value="1"/>
</dbReference>
<organism evidence="11 12">
    <name type="scientific">Nocardia rhizosphaerae</name>
    <dbReference type="NCBI Taxonomy" id="1691571"/>
    <lineage>
        <taxon>Bacteria</taxon>
        <taxon>Bacillati</taxon>
        <taxon>Actinomycetota</taxon>
        <taxon>Actinomycetes</taxon>
        <taxon>Mycobacteriales</taxon>
        <taxon>Nocardiaceae</taxon>
        <taxon>Nocardia</taxon>
    </lineage>
</organism>
<dbReference type="InterPro" id="IPR016166">
    <property type="entry name" value="FAD-bd_PCMH"/>
</dbReference>
<feature type="domain" description="4Fe-4S ferredoxin-type" evidence="9">
    <location>
        <begin position="581"/>
        <end position="612"/>
    </location>
</feature>
<evidence type="ECO:0000256" key="4">
    <source>
        <dbReference type="ARBA" id="ARBA00022827"/>
    </source>
</evidence>
<dbReference type="InterPro" id="IPR017896">
    <property type="entry name" value="4Fe4S_Fe-S-bd"/>
</dbReference>
<keyword evidence="5" id="KW-0560">Oxidoreductase</keyword>
<dbReference type="SUPFAM" id="SSF56176">
    <property type="entry name" value="FAD-binding/transporter-associated domain-like"/>
    <property type="match status" value="1"/>
</dbReference>
<dbReference type="InterPro" id="IPR006094">
    <property type="entry name" value="Oxid_FAD_bind_N"/>
</dbReference>
<keyword evidence="12" id="KW-1185">Reference proteome</keyword>
<comment type="cofactor">
    <cofactor evidence="1">
        <name>FAD</name>
        <dbReference type="ChEBI" id="CHEBI:57692"/>
    </cofactor>
</comment>